<accession>A0A0D2BRW4</accession>
<evidence type="ECO:0008006" key="4">
    <source>
        <dbReference type="Google" id="ProtNLM"/>
    </source>
</evidence>
<name>A0A0D2BRW4_9EURO</name>
<dbReference type="STRING" id="348802.A0A0D2BRW4"/>
<reference evidence="2 3" key="1">
    <citation type="submission" date="2015-01" db="EMBL/GenBank/DDBJ databases">
        <title>The Genome Sequence of Exophiala xenobiotica CBS118157.</title>
        <authorList>
            <consortium name="The Broad Institute Genomics Platform"/>
            <person name="Cuomo C."/>
            <person name="de Hoog S."/>
            <person name="Gorbushina A."/>
            <person name="Stielow B."/>
            <person name="Teixiera M."/>
            <person name="Abouelleil A."/>
            <person name="Chapman S.B."/>
            <person name="Priest M."/>
            <person name="Young S.K."/>
            <person name="Wortman J."/>
            <person name="Nusbaum C."/>
            <person name="Birren B."/>
        </authorList>
    </citation>
    <scope>NUCLEOTIDE SEQUENCE [LARGE SCALE GENOMIC DNA]</scope>
    <source>
        <strain evidence="2 3">CBS 118157</strain>
    </source>
</reference>
<gene>
    <name evidence="2" type="ORF">PV05_07526</name>
</gene>
<evidence type="ECO:0000313" key="3">
    <source>
        <dbReference type="Proteomes" id="UP000054342"/>
    </source>
</evidence>
<dbReference type="Proteomes" id="UP000054342">
    <property type="component" value="Unassembled WGS sequence"/>
</dbReference>
<evidence type="ECO:0000313" key="2">
    <source>
        <dbReference type="EMBL" id="KIW55231.1"/>
    </source>
</evidence>
<evidence type="ECO:0000256" key="1">
    <source>
        <dbReference type="SAM" id="MobiDB-lite"/>
    </source>
</evidence>
<dbReference type="EMBL" id="KN847320">
    <property type="protein sequence ID" value="KIW55231.1"/>
    <property type="molecule type" value="Genomic_DNA"/>
</dbReference>
<dbReference type="HOGENOM" id="CLU_533201_0_0_1"/>
<protein>
    <recommendedName>
        <fullName evidence="4">F-box domain-containing protein</fullName>
    </recommendedName>
</protein>
<dbReference type="AlphaFoldDB" id="A0A0D2BRW4"/>
<sequence length="511" mass="58216">MSLAVDAGRHRNVNDLPLETLELVLIKVRGSSQLNGDRSFVNALTVCSRWKAVGEKVLWTDVSVSETSLDNFCQSTSTAMSMTRTFTLNVTLDTGGWSVHDRNWANSSVVQQIWQFLERVPSVIGKMYGLESFSFTIAARDPDSWSAGIRRRDLRAIVDALPLTLQHLELHTNCAWDRRDAQPSLDHALADASYHICPSIRRLLPNLRNLRLRVCELCEDIIPSAPSNIGPINASSKGALIINGASYTKHCRDPEPSFHVIRTFEDLRSERVSVFRRLGSAIRTAVNDGLLDGFGHCTIISACHVNPEAELEKPLPGSEFTTVFESRLYPIPRQIKHPVYFIGKVWCVVRWRRSNGEEMELIEPGQDHLYLERDSWKTVDGFRVATSYMECRPRFRRPRGTIQILHLEADRFDRCEVPGFPCQLRVLERKVGKWLLRPVETEDLNDFELVRLDHYHEGQDSFGGFDYIDNQDNDSQNGGDQDWQEDGPPDQEEEEAERDEHQADAGSDWEL</sequence>
<dbReference type="GeneID" id="25329434"/>
<proteinExistence type="predicted"/>
<dbReference type="RefSeq" id="XP_013315815.1">
    <property type="nucleotide sequence ID" value="XM_013460361.1"/>
</dbReference>
<dbReference type="OrthoDB" id="4160807at2759"/>
<feature type="region of interest" description="Disordered" evidence="1">
    <location>
        <begin position="463"/>
        <end position="511"/>
    </location>
</feature>
<feature type="compositionally biased region" description="Acidic residues" evidence="1">
    <location>
        <begin position="482"/>
        <end position="497"/>
    </location>
</feature>
<organism evidence="2 3">
    <name type="scientific">Exophiala xenobiotica</name>
    <dbReference type="NCBI Taxonomy" id="348802"/>
    <lineage>
        <taxon>Eukaryota</taxon>
        <taxon>Fungi</taxon>
        <taxon>Dikarya</taxon>
        <taxon>Ascomycota</taxon>
        <taxon>Pezizomycotina</taxon>
        <taxon>Eurotiomycetes</taxon>
        <taxon>Chaetothyriomycetidae</taxon>
        <taxon>Chaetothyriales</taxon>
        <taxon>Herpotrichiellaceae</taxon>
        <taxon>Exophiala</taxon>
    </lineage>
</organism>
<keyword evidence="3" id="KW-1185">Reference proteome</keyword>